<feature type="region of interest" description="Disordered" evidence="6">
    <location>
        <begin position="1"/>
        <end position="31"/>
    </location>
</feature>
<keyword evidence="4" id="KW-0408">Iron</keyword>
<dbReference type="OrthoDB" id="3359285at2759"/>
<evidence type="ECO:0000256" key="6">
    <source>
        <dbReference type="SAM" id="MobiDB-lite"/>
    </source>
</evidence>
<comment type="cofactor">
    <cofactor evidence="1">
        <name>heme b</name>
        <dbReference type="ChEBI" id="CHEBI:60344"/>
    </cofactor>
</comment>
<dbReference type="STRING" id="1392250.A0A2I2G761"/>
<sequence length="370" mass="41760">MTELEPSIPENLRTPRTVPATVPPNHTPPYPLFTSRYPEKVKDLVMAIMGAQYASADSNDGLAMQTISSFTGSDRVPESARPTLQEPAAVVDKSGPYTIAMIVYFPSRQTYDEWAETSGFRAWWTALDPRTQRHGWFLEVFFPSVDRFESILTHPDMHEGSSNIRSAVSKPLIEHGYWGSMRDRLPLSQTDELAGEKGHRSPDGVKRSDTRTARIRVPGRENLAVIRSGQDWRSAKAKERALYLNQLQPALTDGMNFLRDHGAETGCYSNRFMQVTDTAGNGVDRTFGLGYFDELASLEAWSKSHPTHLRIFGGFMKYAKEMGEEMAVRFYHEVLVLTPEQQFFEYVSCWPGTGMLTSLSGRESFNERNP</sequence>
<feature type="compositionally biased region" description="Pro residues" evidence="6">
    <location>
        <begin position="21"/>
        <end position="31"/>
    </location>
</feature>
<keyword evidence="8" id="KW-1185">Reference proteome</keyword>
<dbReference type="VEuPathDB" id="FungiDB:P170DRAFT_383040"/>
<accession>A0A2I2G761</accession>
<evidence type="ECO:0000256" key="4">
    <source>
        <dbReference type="ARBA" id="ARBA00023004"/>
    </source>
</evidence>
<keyword evidence="5" id="KW-0456">Lyase</keyword>
<dbReference type="InterPro" id="IPR025702">
    <property type="entry name" value="OXD"/>
</dbReference>
<dbReference type="GeneID" id="36553327"/>
<protein>
    <submittedName>
        <fullName evidence="7">Phenylacetaldoxime dehydratase</fullName>
    </submittedName>
</protein>
<evidence type="ECO:0000256" key="5">
    <source>
        <dbReference type="ARBA" id="ARBA00023239"/>
    </source>
</evidence>
<evidence type="ECO:0000256" key="3">
    <source>
        <dbReference type="ARBA" id="ARBA00022723"/>
    </source>
</evidence>
<dbReference type="GO" id="GO:0046872">
    <property type="term" value="F:metal ion binding"/>
    <property type="evidence" value="ECO:0007669"/>
    <property type="project" value="UniProtKB-KW"/>
</dbReference>
<gene>
    <name evidence="7" type="ORF">P170DRAFT_383040</name>
</gene>
<name>A0A2I2G761_9EURO</name>
<keyword evidence="2" id="KW-0349">Heme</keyword>
<dbReference type="RefSeq" id="XP_024704029.1">
    <property type="nucleotide sequence ID" value="XM_024845628.1"/>
</dbReference>
<proteinExistence type="predicted"/>
<reference evidence="7 8" key="1">
    <citation type="submission" date="2016-12" db="EMBL/GenBank/DDBJ databases">
        <title>The genomes of Aspergillus section Nigri reveals drivers in fungal speciation.</title>
        <authorList>
            <consortium name="DOE Joint Genome Institute"/>
            <person name="Vesth T.C."/>
            <person name="Nybo J."/>
            <person name="Theobald S."/>
            <person name="Brandl J."/>
            <person name="Frisvad J.C."/>
            <person name="Nielsen K.F."/>
            <person name="Lyhne E.K."/>
            <person name="Kogle M.E."/>
            <person name="Kuo A."/>
            <person name="Riley R."/>
            <person name="Clum A."/>
            <person name="Nolan M."/>
            <person name="Lipzen A."/>
            <person name="Salamov A."/>
            <person name="Henrissat B."/>
            <person name="Wiebenga A."/>
            <person name="De Vries R.P."/>
            <person name="Grigoriev I.V."/>
            <person name="Mortensen U.H."/>
            <person name="Andersen M.R."/>
            <person name="Baker S.E."/>
        </authorList>
    </citation>
    <scope>NUCLEOTIDE SEQUENCE [LARGE SCALE GENOMIC DNA]</scope>
    <source>
        <strain evidence="7 8">IBT 23096</strain>
    </source>
</reference>
<evidence type="ECO:0000256" key="1">
    <source>
        <dbReference type="ARBA" id="ARBA00001970"/>
    </source>
</evidence>
<evidence type="ECO:0000313" key="7">
    <source>
        <dbReference type="EMBL" id="PLB48727.1"/>
    </source>
</evidence>
<dbReference type="EMBL" id="MSFO01000004">
    <property type="protein sequence ID" value="PLB48727.1"/>
    <property type="molecule type" value="Genomic_DNA"/>
</dbReference>
<comment type="caution">
    <text evidence="7">The sequence shown here is derived from an EMBL/GenBank/DDBJ whole genome shotgun (WGS) entry which is preliminary data.</text>
</comment>
<dbReference type="AlphaFoldDB" id="A0A2I2G761"/>
<evidence type="ECO:0000313" key="8">
    <source>
        <dbReference type="Proteomes" id="UP000234275"/>
    </source>
</evidence>
<evidence type="ECO:0000256" key="2">
    <source>
        <dbReference type="ARBA" id="ARBA00022617"/>
    </source>
</evidence>
<dbReference type="GO" id="GO:0016829">
    <property type="term" value="F:lyase activity"/>
    <property type="evidence" value="ECO:0007669"/>
    <property type="project" value="UniProtKB-KW"/>
</dbReference>
<dbReference type="Pfam" id="PF13816">
    <property type="entry name" value="Dehydratase_hem"/>
    <property type="match status" value="1"/>
</dbReference>
<keyword evidence="3" id="KW-0479">Metal-binding</keyword>
<organism evidence="7 8">
    <name type="scientific">Aspergillus steynii IBT 23096</name>
    <dbReference type="NCBI Taxonomy" id="1392250"/>
    <lineage>
        <taxon>Eukaryota</taxon>
        <taxon>Fungi</taxon>
        <taxon>Dikarya</taxon>
        <taxon>Ascomycota</taxon>
        <taxon>Pezizomycotina</taxon>
        <taxon>Eurotiomycetes</taxon>
        <taxon>Eurotiomycetidae</taxon>
        <taxon>Eurotiales</taxon>
        <taxon>Aspergillaceae</taxon>
        <taxon>Aspergillus</taxon>
        <taxon>Aspergillus subgen. Circumdati</taxon>
    </lineage>
</organism>
<dbReference type="Proteomes" id="UP000234275">
    <property type="component" value="Unassembled WGS sequence"/>
</dbReference>